<feature type="transmembrane region" description="Helical" evidence="7">
    <location>
        <begin position="199"/>
        <end position="217"/>
    </location>
</feature>
<sequence length="350" mass="36419">MIRANAFSFGGVQRLRTMGDLAPGLLLTSAIALAAYAAEWLEVHLMNDAVLENLVLAILLGMIFRSTFRLPEHFEPGIRFAAKALLEAAIVLLGASISLQALEAVGVLTILGITCIVGLSIFFSYFIGRALGLHNKLALLVACGNSICGNSAIVAAAPVIRAKASDVAASIAFTAILGIAIVLGLPFLMGAFSLNAARYGTLAGLTVYAVPQVLAAAQPGGLIAVQTGALVKLVRVMLLGPVLILLGVLSARGNTEKEGARIAWKAVVPWFIIGFGLMITLRSAEVIPLQMVETINRVSGFLTVLSMAGLGLAVDIRKLAHASSKVIVAALLSVLVLTAMSLAFVTLISL</sequence>
<dbReference type="RefSeq" id="WP_073008573.1">
    <property type="nucleotide sequence ID" value="NZ_FRBW01000001.1"/>
</dbReference>
<comment type="subcellular location">
    <subcellularLocation>
        <location evidence="1">Cell membrane</location>
        <topology evidence="1">Multi-pass membrane protein</topology>
    </subcellularLocation>
</comment>
<feature type="transmembrane region" description="Helical" evidence="7">
    <location>
        <begin position="229"/>
        <end position="250"/>
    </location>
</feature>
<dbReference type="OrthoDB" id="5393513at2"/>
<feature type="transmembrane region" description="Helical" evidence="7">
    <location>
        <begin position="167"/>
        <end position="192"/>
    </location>
</feature>
<name>A0A1M7ALV7_9HYPH</name>
<feature type="transmembrane region" description="Helical" evidence="7">
    <location>
        <begin position="80"/>
        <end position="99"/>
    </location>
</feature>
<protein>
    <submittedName>
        <fullName evidence="8">Conserved hypothetical integral membrane protein</fullName>
    </submittedName>
</protein>
<keyword evidence="4 7" id="KW-0812">Transmembrane</keyword>
<dbReference type="PANTHER" id="PTHR30106:SF2">
    <property type="entry name" value="UPF0324 INNER MEMBRANE PROTEIN YEIH"/>
    <property type="match status" value="1"/>
</dbReference>
<feature type="transmembrane region" description="Helical" evidence="7">
    <location>
        <begin position="21"/>
        <end position="38"/>
    </location>
</feature>
<feature type="transmembrane region" description="Helical" evidence="7">
    <location>
        <begin position="262"/>
        <end position="282"/>
    </location>
</feature>
<evidence type="ECO:0000256" key="1">
    <source>
        <dbReference type="ARBA" id="ARBA00004651"/>
    </source>
</evidence>
<dbReference type="GO" id="GO:0005886">
    <property type="term" value="C:plasma membrane"/>
    <property type="evidence" value="ECO:0007669"/>
    <property type="project" value="UniProtKB-SubCell"/>
</dbReference>
<evidence type="ECO:0000256" key="3">
    <source>
        <dbReference type="ARBA" id="ARBA00022475"/>
    </source>
</evidence>
<keyword evidence="5 7" id="KW-1133">Transmembrane helix</keyword>
<dbReference type="AlphaFoldDB" id="A0A1M7ALV7"/>
<evidence type="ECO:0000256" key="5">
    <source>
        <dbReference type="ARBA" id="ARBA00022989"/>
    </source>
</evidence>
<evidence type="ECO:0000256" key="4">
    <source>
        <dbReference type="ARBA" id="ARBA00022692"/>
    </source>
</evidence>
<evidence type="ECO:0000256" key="2">
    <source>
        <dbReference type="ARBA" id="ARBA00007977"/>
    </source>
</evidence>
<keyword evidence="9" id="KW-1185">Reference proteome</keyword>
<organism evidence="8 9">
    <name type="scientific">Roseibium suaedae</name>
    <dbReference type="NCBI Taxonomy" id="735517"/>
    <lineage>
        <taxon>Bacteria</taxon>
        <taxon>Pseudomonadati</taxon>
        <taxon>Pseudomonadota</taxon>
        <taxon>Alphaproteobacteria</taxon>
        <taxon>Hyphomicrobiales</taxon>
        <taxon>Stappiaceae</taxon>
        <taxon>Roseibium</taxon>
    </lineage>
</organism>
<feature type="transmembrane region" description="Helical" evidence="7">
    <location>
        <begin position="139"/>
        <end position="161"/>
    </location>
</feature>
<evidence type="ECO:0000313" key="8">
    <source>
        <dbReference type="EMBL" id="SHL43625.1"/>
    </source>
</evidence>
<reference evidence="8 9" key="1">
    <citation type="submission" date="2016-11" db="EMBL/GenBank/DDBJ databases">
        <authorList>
            <person name="Jaros S."/>
            <person name="Januszkiewicz K."/>
            <person name="Wedrychowicz H."/>
        </authorList>
    </citation>
    <scope>NUCLEOTIDE SEQUENCE [LARGE SCALE GENOMIC DNA]</scope>
    <source>
        <strain evidence="8 9">DSM 22153</strain>
    </source>
</reference>
<feature type="transmembrane region" description="Helical" evidence="7">
    <location>
        <begin position="326"/>
        <end position="348"/>
    </location>
</feature>
<dbReference type="PANTHER" id="PTHR30106">
    <property type="entry name" value="INNER MEMBRANE PROTEIN YEIH-RELATED"/>
    <property type="match status" value="1"/>
</dbReference>
<feature type="transmembrane region" description="Helical" evidence="7">
    <location>
        <begin position="105"/>
        <end position="127"/>
    </location>
</feature>
<evidence type="ECO:0000256" key="6">
    <source>
        <dbReference type="ARBA" id="ARBA00023136"/>
    </source>
</evidence>
<dbReference type="Pfam" id="PF03601">
    <property type="entry name" value="Cons_hypoth698"/>
    <property type="match status" value="1"/>
</dbReference>
<feature type="transmembrane region" description="Helical" evidence="7">
    <location>
        <begin position="50"/>
        <end position="68"/>
    </location>
</feature>
<keyword evidence="3" id="KW-1003">Cell membrane</keyword>
<proteinExistence type="inferred from homology"/>
<keyword evidence="6 7" id="KW-0472">Membrane</keyword>
<comment type="similarity">
    <text evidence="2">Belongs to the UPF0324 family.</text>
</comment>
<dbReference type="InterPro" id="IPR018383">
    <property type="entry name" value="UPF0324_pro"/>
</dbReference>
<dbReference type="Proteomes" id="UP000186002">
    <property type="component" value="Unassembled WGS sequence"/>
</dbReference>
<dbReference type="EMBL" id="FRBW01000001">
    <property type="protein sequence ID" value="SHL43625.1"/>
    <property type="molecule type" value="Genomic_DNA"/>
</dbReference>
<evidence type="ECO:0000256" key="7">
    <source>
        <dbReference type="SAM" id="Phobius"/>
    </source>
</evidence>
<feature type="transmembrane region" description="Helical" evidence="7">
    <location>
        <begin position="294"/>
        <end position="314"/>
    </location>
</feature>
<accession>A0A1M7ALV7</accession>
<evidence type="ECO:0000313" key="9">
    <source>
        <dbReference type="Proteomes" id="UP000186002"/>
    </source>
</evidence>
<gene>
    <name evidence="8" type="ORF">SAMN05444272_0584</name>
</gene>